<proteinExistence type="predicted"/>
<accession>A0ACC1M5B0</accession>
<sequence>MGAHNGVIESSGDWLISCVVATVNYAKSWFVNAPAPVTTLSKPDNRGSPLPVSSLARSRSKRHKKRRRRKALVPRNYHHDERLSKSKRLLEEYTTSARPYYSSQYSSAYVPERLDSARSQSHSESQVSVDERTEDLQSVLSIDSTVPDHSEYDYLFGKPSDAGNRRFTFESSVASPSRLSPFSVQTPPVAVGSRVGWLASSTAGVKKAPADLWVNQLRRKIQETLSAPSPASKIATPAYDRVCREQSEFEVRLEKAKQQAAFALPPNAMSVIAKAKAHGFTAEINNVPVTARDVDTLGDGRWLNDEVINFYMQLIMSRSEKTPGLPRVHAFNTFFYSTLRDQGYVRVKRWTRRIKLFEMDLVIVPVHLGVHWCCAVVDFRAKTVFYYDALLGDNHECLRLLMEYLREESKDKLGVAFDDCGWTTRCDKRIPQQMNGYDCGVFAITFAEYASRDAPFSFSQANCPLLRRRVTYEIATGSLLSGGSQQSSKL</sequence>
<evidence type="ECO:0000313" key="1">
    <source>
        <dbReference type="EMBL" id="KAJ2897200.1"/>
    </source>
</evidence>
<gene>
    <name evidence="1" type="primary">SENP1</name>
    <name evidence="1" type="ORF">IWW38_001794</name>
</gene>
<protein>
    <submittedName>
        <fullName evidence="1">SUMO1 sentrin specific peptidase 1</fullName>
        <ecNumber evidence="1">3.4.22.68</ecNumber>
    </submittedName>
</protein>
<keyword evidence="1" id="KW-0378">Hydrolase</keyword>
<organism evidence="1 2">
    <name type="scientific">Coemansia aciculifera</name>
    <dbReference type="NCBI Taxonomy" id="417176"/>
    <lineage>
        <taxon>Eukaryota</taxon>
        <taxon>Fungi</taxon>
        <taxon>Fungi incertae sedis</taxon>
        <taxon>Zoopagomycota</taxon>
        <taxon>Kickxellomycotina</taxon>
        <taxon>Kickxellomycetes</taxon>
        <taxon>Kickxellales</taxon>
        <taxon>Kickxellaceae</taxon>
        <taxon>Coemansia</taxon>
    </lineage>
</organism>
<evidence type="ECO:0000313" key="2">
    <source>
        <dbReference type="Proteomes" id="UP001139981"/>
    </source>
</evidence>
<name>A0ACC1M5B0_9FUNG</name>
<dbReference type="EMBL" id="JANBVB010000136">
    <property type="protein sequence ID" value="KAJ2897200.1"/>
    <property type="molecule type" value="Genomic_DNA"/>
</dbReference>
<comment type="caution">
    <text evidence="1">The sequence shown here is derived from an EMBL/GenBank/DDBJ whole genome shotgun (WGS) entry which is preliminary data.</text>
</comment>
<dbReference type="Proteomes" id="UP001139981">
    <property type="component" value="Unassembled WGS sequence"/>
</dbReference>
<dbReference type="EC" id="3.4.22.68" evidence="1"/>
<keyword evidence="2" id="KW-1185">Reference proteome</keyword>
<reference evidence="1" key="1">
    <citation type="submission" date="2022-07" db="EMBL/GenBank/DDBJ databases">
        <title>Phylogenomic reconstructions and comparative analyses of Kickxellomycotina fungi.</title>
        <authorList>
            <person name="Reynolds N.K."/>
            <person name="Stajich J.E."/>
            <person name="Barry K."/>
            <person name="Grigoriev I.V."/>
            <person name="Crous P."/>
            <person name="Smith M.E."/>
        </authorList>
    </citation>
    <scope>NUCLEOTIDE SEQUENCE</scope>
    <source>
        <strain evidence="1">CBS 190363</strain>
    </source>
</reference>